<dbReference type="PANTHER" id="PTHR30483:SF6">
    <property type="entry name" value="PERIPLASMIC BINDING PROTEIN OF ABC TRANSPORTER FOR NATURAL AMINO ACIDS"/>
    <property type="match status" value="1"/>
</dbReference>
<gene>
    <name evidence="6" type="ORF">CQ13_28145</name>
</gene>
<dbReference type="GO" id="GO:0006865">
    <property type="term" value="P:amino acid transport"/>
    <property type="evidence" value="ECO:0007669"/>
    <property type="project" value="UniProtKB-KW"/>
</dbReference>
<feature type="chain" id="PRO_5006444669" evidence="4">
    <location>
        <begin position="25"/>
        <end position="403"/>
    </location>
</feature>
<evidence type="ECO:0000256" key="2">
    <source>
        <dbReference type="ARBA" id="ARBA00022729"/>
    </source>
</evidence>
<evidence type="ECO:0000313" key="6">
    <source>
        <dbReference type="EMBL" id="KRR22669.1"/>
    </source>
</evidence>
<evidence type="ECO:0000256" key="4">
    <source>
        <dbReference type="SAM" id="SignalP"/>
    </source>
</evidence>
<organism evidence="6 7">
    <name type="scientific">Bradyrhizobium retamae</name>
    <dbReference type="NCBI Taxonomy" id="1300035"/>
    <lineage>
        <taxon>Bacteria</taxon>
        <taxon>Pseudomonadati</taxon>
        <taxon>Pseudomonadota</taxon>
        <taxon>Alphaproteobacteria</taxon>
        <taxon>Hyphomicrobiales</taxon>
        <taxon>Nitrobacteraceae</taxon>
        <taxon>Bradyrhizobium</taxon>
    </lineage>
</organism>
<dbReference type="RefSeq" id="WP_057845046.1">
    <property type="nucleotide sequence ID" value="NZ_LLYA01000162.1"/>
</dbReference>
<dbReference type="AlphaFoldDB" id="A0A0R3MXK3"/>
<keyword evidence="3" id="KW-0029">Amino-acid transport</keyword>
<protein>
    <submittedName>
        <fullName evidence="6">ABC transporter permease</fullName>
    </submittedName>
</protein>
<reference evidence="6 7" key="1">
    <citation type="submission" date="2014-03" db="EMBL/GenBank/DDBJ databases">
        <title>Bradyrhizobium valentinum sp. nov., isolated from effective nodules of Lupinus mariae-josephae, a lupine endemic of basic-lime soils in Eastern Spain.</title>
        <authorList>
            <person name="Duran D."/>
            <person name="Rey L."/>
            <person name="Navarro A."/>
            <person name="Busquets A."/>
            <person name="Imperial J."/>
            <person name="Ruiz-Argueso T."/>
        </authorList>
    </citation>
    <scope>NUCLEOTIDE SEQUENCE [LARGE SCALE GENOMIC DNA]</scope>
    <source>
        <strain evidence="6 7">Ro19</strain>
    </source>
</reference>
<dbReference type="Gene3D" id="3.40.50.2300">
    <property type="match status" value="2"/>
</dbReference>
<dbReference type="EMBL" id="LLYA01000162">
    <property type="protein sequence ID" value="KRR22669.1"/>
    <property type="molecule type" value="Genomic_DNA"/>
</dbReference>
<name>A0A0R3MXK3_9BRAD</name>
<keyword evidence="2 4" id="KW-0732">Signal</keyword>
<keyword evidence="3" id="KW-0813">Transport</keyword>
<dbReference type="InterPro" id="IPR028082">
    <property type="entry name" value="Peripla_BP_I"/>
</dbReference>
<dbReference type="SUPFAM" id="SSF53822">
    <property type="entry name" value="Periplasmic binding protein-like I"/>
    <property type="match status" value="1"/>
</dbReference>
<comment type="caution">
    <text evidence="6">The sequence shown here is derived from an EMBL/GenBank/DDBJ whole genome shotgun (WGS) entry which is preliminary data.</text>
</comment>
<keyword evidence="7" id="KW-1185">Reference proteome</keyword>
<feature type="signal peptide" evidence="4">
    <location>
        <begin position="1"/>
        <end position="24"/>
    </location>
</feature>
<evidence type="ECO:0000259" key="5">
    <source>
        <dbReference type="Pfam" id="PF13458"/>
    </source>
</evidence>
<evidence type="ECO:0000313" key="7">
    <source>
        <dbReference type="Proteomes" id="UP000052023"/>
    </source>
</evidence>
<feature type="domain" description="Leucine-binding protein" evidence="5">
    <location>
        <begin position="31"/>
        <end position="366"/>
    </location>
</feature>
<sequence>MVKSLRISLAASAALAFSALPSAAQVSDDVVRIGVLGDLSGIYNDLSGKGAIEAVKMAAEDFGGTVLGKKIDVVSADHQNKPDVGAAKAREWFDTGGVDLINDLANSGVARAVAGVAREKKRHIIVNGASNMGITNELCSPYAIHYAYDAYSLAHGTGKAVVEQGGKTWFFLTVDFAFGIGLEQQVSNVVRANKGRVVGAARHPLATTDFSSYILQAQASKAEIIGIASTGADAVNAIKAAVEFGATKNQKLAALLLWIEDVHSLGLPAAQGLLLTNAWYWDMNEDTRKFAKRFFDRVGKMPNMAQAADYSSTMFYLNAVKAAGTDDPDKISAKMREMKVNDMFTKDGYVRADGRFVHDMYLWQVKTPAESKAPWDYLKPVATIPAEQAFQPLSESTCPLVKK</sequence>
<evidence type="ECO:0000256" key="1">
    <source>
        <dbReference type="ARBA" id="ARBA00010062"/>
    </source>
</evidence>
<accession>A0A0R3MXK3</accession>
<dbReference type="Proteomes" id="UP000052023">
    <property type="component" value="Unassembled WGS sequence"/>
</dbReference>
<comment type="similarity">
    <text evidence="1">Belongs to the leucine-binding protein family.</text>
</comment>
<dbReference type="PANTHER" id="PTHR30483">
    <property type="entry name" value="LEUCINE-SPECIFIC-BINDING PROTEIN"/>
    <property type="match status" value="1"/>
</dbReference>
<dbReference type="OrthoDB" id="5794591at2"/>
<evidence type="ECO:0000256" key="3">
    <source>
        <dbReference type="ARBA" id="ARBA00022970"/>
    </source>
</evidence>
<dbReference type="CDD" id="cd06327">
    <property type="entry name" value="PBP1_SBP-like"/>
    <property type="match status" value="1"/>
</dbReference>
<dbReference type="InterPro" id="IPR051010">
    <property type="entry name" value="BCAA_transport"/>
</dbReference>
<dbReference type="Pfam" id="PF13458">
    <property type="entry name" value="Peripla_BP_6"/>
    <property type="match status" value="1"/>
</dbReference>
<proteinExistence type="inferred from homology"/>
<dbReference type="InterPro" id="IPR028081">
    <property type="entry name" value="Leu-bd"/>
</dbReference>